<protein>
    <recommendedName>
        <fullName evidence="4">dihydropteroate synthase</fullName>
        <ecNumber evidence="4">2.5.1.15</ecNumber>
    </recommendedName>
</protein>
<dbReference type="Proteomes" id="UP001565200">
    <property type="component" value="Unassembled WGS sequence"/>
</dbReference>
<dbReference type="PROSITE" id="PS50972">
    <property type="entry name" value="PTERIN_BINDING"/>
    <property type="match status" value="1"/>
</dbReference>
<keyword evidence="7" id="KW-0460">Magnesium</keyword>
<proteinExistence type="predicted"/>
<dbReference type="Pfam" id="PF00809">
    <property type="entry name" value="Pterin_bind"/>
    <property type="match status" value="1"/>
</dbReference>
<evidence type="ECO:0000256" key="3">
    <source>
        <dbReference type="ARBA" id="ARBA00004763"/>
    </source>
</evidence>
<dbReference type="CDD" id="cd00739">
    <property type="entry name" value="DHPS"/>
    <property type="match status" value="1"/>
</dbReference>
<dbReference type="SUPFAM" id="SSF51717">
    <property type="entry name" value="Dihydropteroate synthetase-like"/>
    <property type="match status" value="1"/>
</dbReference>
<dbReference type="InterPro" id="IPR045031">
    <property type="entry name" value="DHP_synth-like"/>
</dbReference>
<dbReference type="RefSeq" id="WP_121699054.1">
    <property type="nucleotide sequence ID" value="NZ_JBCLPP010000040.1"/>
</dbReference>
<evidence type="ECO:0000256" key="5">
    <source>
        <dbReference type="ARBA" id="ARBA00022679"/>
    </source>
</evidence>
<dbReference type="InterPro" id="IPR011005">
    <property type="entry name" value="Dihydropteroate_synth-like_sf"/>
</dbReference>
<accession>A0ABV4CZA0</accession>
<dbReference type="EC" id="2.5.1.15" evidence="4"/>
<comment type="caution">
    <text evidence="10">The sequence shown here is derived from an EMBL/GenBank/DDBJ whole genome shotgun (WGS) entry which is preliminary data.</text>
</comment>
<comment type="catalytic activity">
    <reaction evidence="1">
        <text>(7,8-dihydropterin-6-yl)methyl diphosphate + 4-aminobenzoate = 7,8-dihydropteroate + diphosphate</text>
        <dbReference type="Rhea" id="RHEA:19949"/>
        <dbReference type="ChEBI" id="CHEBI:17836"/>
        <dbReference type="ChEBI" id="CHEBI:17839"/>
        <dbReference type="ChEBI" id="CHEBI:33019"/>
        <dbReference type="ChEBI" id="CHEBI:72950"/>
        <dbReference type="EC" id="2.5.1.15"/>
    </reaction>
</comment>
<organism evidence="10 11">
    <name type="scientific">Heminiphilus faecis</name>
    <dbReference type="NCBI Taxonomy" id="2601703"/>
    <lineage>
        <taxon>Bacteria</taxon>
        <taxon>Pseudomonadati</taxon>
        <taxon>Bacteroidota</taxon>
        <taxon>Bacteroidia</taxon>
        <taxon>Bacteroidales</taxon>
        <taxon>Muribaculaceae</taxon>
        <taxon>Heminiphilus</taxon>
    </lineage>
</organism>
<keyword evidence="8" id="KW-0289">Folate biosynthesis</keyword>
<gene>
    <name evidence="10" type="primary">folP</name>
    <name evidence="10" type="ORF">AAK873_11900</name>
</gene>
<feature type="domain" description="Pterin-binding" evidence="9">
    <location>
        <begin position="21"/>
        <end position="274"/>
    </location>
</feature>
<keyword evidence="6" id="KW-0479">Metal-binding</keyword>
<name>A0ABV4CZA0_9BACT</name>
<dbReference type="InterPro" id="IPR006390">
    <property type="entry name" value="DHP_synth_dom"/>
</dbReference>
<evidence type="ECO:0000313" key="10">
    <source>
        <dbReference type="EMBL" id="MEY8246312.1"/>
    </source>
</evidence>
<evidence type="ECO:0000256" key="7">
    <source>
        <dbReference type="ARBA" id="ARBA00022842"/>
    </source>
</evidence>
<evidence type="ECO:0000313" key="11">
    <source>
        <dbReference type="Proteomes" id="UP001565200"/>
    </source>
</evidence>
<evidence type="ECO:0000256" key="6">
    <source>
        <dbReference type="ARBA" id="ARBA00022723"/>
    </source>
</evidence>
<evidence type="ECO:0000256" key="4">
    <source>
        <dbReference type="ARBA" id="ARBA00012458"/>
    </source>
</evidence>
<dbReference type="InterPro" id="IPR000489">
    <property type="entry name" value="Pterin-binding_dom"/>
</dbReference>
<keyword evidence="5 10" id="KW-0808">Transferase</keyword>
<dbReference type="EMBL" id="JBCLPP010000040">
    <property type="protein sequence ID" value="MEY8246312.1"/>
    <property type="molecule type" value="Genomic_DNA"/>
</dbReference>
<evidence type="ECO:0000256" key="8">
    <source>
        <dbReference type="ARBA" id="ARBA00022909"/>
    </source>
</evidence>
<evidence type="ECO:0000256" key="2">
    <source>
        <dbReference type="ARBA" id="ARBA00001946"/>
    </source>
</evidence>
<reference evidence="10 11" key="1">
    <citation type="submission" date="2024-03" db="EMBL/GenBank/DDBJ databases">
        <title>Mouse gut bacterial collection (mGBC) of GemPharmatech.</title>
        <authorList>
            <person name="He Y."/>
            <person name="Dong L."/>
            <person name="Wu D."/>
            <person name="Gao X."/>
            <person name="Lin Z."/>
        </authorList>
    </citation>
    <scope>NUCLEOTIDE SEQUENCE [LARGE SCALE GENOMIC DNA]</scope>
    <source>
        <strain evidence="10 11">54-13</strain>
    </source>
</reference>
<comment type="pathway">
    <text evidence="3">Cofactor biosynthesis; tetrahydrofolate biosynthesis; 7,8-dihydrofolate from 2-amino-4-hydroxy-6-hydroxymethyl-7,8-dihydropteridine diphosphate and 4-aminobenzoate: step 1/2.</text>
</comment>
<dbReference type="GO" id="GO:0004156">
    <property type="term" value="F:dihydropteroate synthase activity"/>
    <property type="evidence" value="ECO:0007669"/>
    <property type="project" value="UniProtKB-EC"/>
</dbReference>
<dbReference type="Gene3D" id="3.20.20.20">
    <property type="entry name" value="Dihydropteroate synthase-like"/>
    <property type="match status" value="1"/>
</dbReference>
<dbReference type="NCBIfam" id="TIGR01496">
    <property type="entry name" value="DHPS"/>
    <property type="match status" value="1"/>
</dbReference>
<dbReference type="PANTHER" id="PTHR20941:SF1">
    <property type="entry name" value="FOLIC ACID SYNTHESIS PROTEIN FOL1"/>
    <property type="match status" value="1"/>
</dbReference>
<keyword evidence="11" id="KW-1185">Reference proteome</keyword>
<evidence type="ECO:0000259" key="9">
    <source>
        <dbReference type="PROSITE" id="PS50972"/>
    </source>
</evidence>
<comment type="cofactor">
    <cofactor evidence="2">
        <name>Mg(2+)</name>
        <dbReference type="ChEBI" id="CHEBI:18420"/>
    </cofactor>
</comment>
<evidence type="ECO:0000256" key="1">
    <source>
        <dbReference type="ARBA" id="ARBA00000012"/>
    </source>
</evidence>
<dbReference type="PANTHER" id="PTHR20941">
    <property type="entry name" value="FOLATE SYNTHESIS PROTEINS"/>
    <property type="match status" value="1"/>
</dbReference>
<sequence>MREFKPFSINLQGRLIIYDRPVIAGIVNVTPDSFYSGSRVIEREAVCRRVAEMINDGAEWIDVGAYSSRPSADDVSPSEELDRLAEGIEAIRKTAPDIIVSVDTFRAEVARYAVTQLGADIINDISGGDLDPEMAATVARLNVPYILMHMRGTPSTMSTLTEYNDVTADVLAEIAEKINRFALLGVNDIIIDPGFGFAKTVEQNYRLLHDLELFQVFERPVLAGMSRKSMIYKPLGTGPDNALYGTVAANTIALIKGASILRVHDVKAAADTIKTVSLTLTNSGL</sequence>